<protein>
    <submittedName>
        <fullName evidence="2">G protein-coupled receptor 101</fullName>
    </submittedName>
</protein>
<dbReference type="InParanoid" id="A0A7J8J5N0"/>
<reference evidence="2 3" key="1">
    <citation type="journal article" date="2020" name="Nature">
        <title>Six reference-quality genomes reveal evolution of bat adaptations.</title>
        <authorList>
            <person name="Jebb D."/>
            <person name="Huang Z."/>
            <person name="Pippel M."/>
            <person name="Hughes G.M."/>
            <person name="Lavrichenko K."/>
            <person name="Devanna P."/>
            <person name="Winkler S."/>
            <person name="Jermiin L.S."/>
            <person name="Skirmuntt E.C."/>
            <person name="Katzourakis A."/>
            <person name="Burkitt-Gray L."/>
            <person name="Ray D.A."/>
            <person name="Sullivan K.A.M."/>
            <person name="Roscito J.G."/>
            <person name="Kirilenko B.M."/>
            <person name="Davalos L.M."/>
            <person name="Corthals A.P."/>
            <person name="Power M.L."/>
            <person name="Jones G."/>
            <person name="Ransome R.D."/>
            <person name="Dechmann D.K.N."/>
            <person name="Locatelli A.G."/>
            <person name="Puechmaille S.J."/>
            <person name="Fedrigo O."/>
            <person name="Jarvis E.D."/>
            <person name="Hiller M."/>
            <person name="Vernes S.C."/>
            <person name="Myers E.W."/>
            <person name="Teeling E.C."/>
        </authorList>
    </citation>
    <scope>NUCLEOTIDE SEQUENCE [LARGE SCALE GENOMIC DNA]</scope>
    <source>
        <strain evidence="2">MMolMol1</strain>
        <tissue evidence="2">Muscle</tissue>
    </source>
</reference>
<dbReference type="AlphaFoldDB" id="A0A7J8J5N0"/>
<evidence type="ECO:0000313" key="2">
    <source>
        <dbReference type="EMBL" id="KAF6492164.1"/>
    </source>
</evidence>
<accession>A0A7J8J5N0</accession>
<proteinExistence type="predicted"/>
<sequence length="177" mass="19825">MLFCNTSRATTGWRFQPRTVWRMRMKRERGRMSSRVRARFHSQNEGGIKAKVGSVEAQEGRLEVKEESVEAKGSKEVKESSLVADGGSMEGKESGTNIESSMKAGNGHIEVNQCNIDLGKDDMEFGENDINFSEDDIKAVNIQESFPKSHQNSNNDPPLPKCYQCKAAKVIFLIMFS</sequence>
<dbReference type="Proteomes" id="UP000550707">
    <property type="component" value="Unassembled WGS sequence"/>
</dbReference>
<feature type="compositionally biased region" description="Basic and acidic residues" evidence="1">
    <location>
        <begin position="67"/>
        <end position="79"/>
    </location>
</feature>
<dbReference type="EMBL" id="JACASF010000002">
    <property type="protein sequence ID" value="KAF6492164.1"/>
    <property type="molecule type" value="Genomic_DNA"/>
</dbReference>
<keyword evidence="2" id="KW-0675">Receptor</keyword>
<feature type="region of interest" description="Disordered" evidence="1">
    <location>
        <begin position="67"/>
        <end position="98"/>
    </location>
</feature>
<organism evidence="2 3">
    <name type="scientific">Molossus molossus</name>
    <name type="common">Pallas' mastiff bat</name>
    <name type="synonym">Vespertilio molossus</name>
    <dbReference type="NCBI Taxonomy" id="27622"/>
    <lineage>
        <taxon>Eukaryota</taxon>
        <taxon>Metazoa</taxon>
        <taxon>Chordata</taxon>
        <taxon>Craniata</taxon>
        <taxon>Vertebrata</taxon>
        <taxon>Euteleostomi</taxon>
        <taxon>Mammalia</taxon>
        <taxon>Eutheria</taxon>
        <taxon>Laurasiatheria</taxon>
        <taxon>Chiroptera</taxon>
        <taxon>Yangochiroptera</taxon>
        <taxon>Molossidae</taxon>
        <taxon>Molossus</taxon>
    </lineage>
</organism>
<evidence type="ECO:0000256" key="1">
    <source>
        <dbReference type="SAM" id="MobiDB-lite"/>
    </source>
</evidence>
<comment type="caution">
    <text evidence="2">The sequence shown here is derived from an EMBL/GenBank/DDBJ whole genome shotgun (WGS) entry which is preliminary data.</text>
</comment>
<evidence type="ECO:0000313" key="3">
    <source>
        <dbReference type="Proteomes" id="UP000550707"/>
    </source>
</evidence>
<gene>
    <name evidence="2" type="ORF">HJG59_005857</name>
</gene>
<keyword evidence="3" id="KW-1185">Reference proteome</keyword>
<name>A0A7J8J5N0_MOLMO</name>